<evidence type="ECO:0000256" key="1">
    <source>
        <dbReference type="SAM" id="MobiDB-lite"/>
    </source>
</evidence>
<protein>
    <submittedName>
        <fullName evidence="2">Uncharacterized protein</fullName>
    </submittedName>
</protein>
<comment type="caution">
    <text evidence="2">The sequence shown here is derived from an EMBL/GenBank/DDBJ whole genome shotgun (WGS) entry which is preliminary data.</text>
</comment>
<accession>A0AAW1MFF5</accession>
<reference evidence="2 3" key="1">
    <citation type="journal article" date="2024" name="BMC Genomics">
        <title>De novo assembly and annotation of Popillia japonica's genome with initial clues to its potential as an invasive pest.</title>
        <authorList>
            <person name="Cucini C."/>
            <person name="Boschi S."/>
            <person name="Funari R."/>
            <person name="Cardaioli E."/>
            <person name="Iannotti N."/>
            <person name="Marturano G."/>
            <person name="Paoli F."/>
            <person name="Bruttini M."/>
            <person name="Carapelli A."/>
            <person name="Frati F."/>
            <person name="Nardi F."/>
        </authorList>
    </citation>
    <scope>NUCLEOTIDE SEQUENCE [LARGE SCALE GENOMIC DNA]</scope>
    <source>
        <strain evidence="2">DMR45628</strain>
    </source>
</reference>
<dbReference type="EMBL" id="JASPKY010000055">
    <property type="protein sequence ID" value="KAK9744727.1"/>
    <property type="molecule type" value="Genomic_DNA"/>
</dbReference>
<evidence type="ECO:0000313" key="3">
    <source>
        <dbReference type="Proteomes" id="UP001458880"/>
    </source>
</evidence>
<organism evidence="2 3">
    <name type="scientific">Popillia japonica</name>
    <name type="common">Japanese beetle</name>
    <dbReference type="NCBI Taxonomy" id="7064"/>
    <lineage>
        <taxon>Eukaryota</taxon>
        <taxon>Metazoa</taxon>
        <taxon>Ecdysozoa</taxon>
        <taxon>Arthropoda</taxon>
        <taxon>Hexapoda</taxon>
        <taxon>Insecta</taxon>
        <taxon>Pterygota</taxon>
        <taxon>Neoptera</taxon>
        <taxon>Endopterygota</taxon>
        <taxon>Coleoptera</taxon>
        <taxon>Polyphaga</taxon>
        <taxon>Scarabaeiformia</taxon>
        <taxon>Scarabaeidae</taxon>
        <taxon>Rutelinae</taxon>
        <taxon>Popillia</taxon>
    </lineage>
</organism>
<gene>
    <name evidence="2" type="ORF">QE152_g7544</name>
</gene>
<proteinExistence type="predicted"/>
<feature type="compositionally biased region" description="Basic and acidic residues" evidence="1">
    <location>
        <begin position="42"/>
        <end position="79"/>
    </location>
</feature>
<name>A0AAW1MFF5_POPJA</name>
<sequence length="79" mass="10115">MMRRLIFASFITNFDHDEWKFISRYLLTKRSDGGSTHWIRRRKEEKTRRREEEEKKTRRQDEKTRREDKKTRRKREDKI</sequence>
<feature type="region of interest" description="Disordered" evidence="1">
    <location>
        <begin position="37"/>
        <end position="79"/>
    </location>
</feature>
<dbReference type="Proteomes" id="UP001458880">
    <property type="component" value="Unassembled WGS sequence"/>
</dbReference>
<evidence type="ECO:0000313" key="2">
    <source>
        <dbReference type="EMBL" id="KAK9744727.1"/>
    </source>
</evidence>
<keyword evidence="3" id="KW-1185">Reference proteome</keyword>
<dbReference type="AlphaFoldDB" id="A0AAW1MFF5"/>